<evidence type="ECO:0000256" key="2">
    <source>
        <dbReference type="ARBA" id="ARBA00022771"/>
    </source>
</evidence>
<evidence type="ECO:0000256" key="1">
    <source>
        <dbReference type="ARBA" id="ARBA00022723"/>
    </source>
</evidence>
<dbReference type="SMART" id="SM00184">
    <property type="entry name" value="RING"/>
    <property type="match status" value="1"/>
</dbReference>
<name>A0A843VVH0_COLES</name>
<dbReference type="SUPFAM" id="SSF57850">
    <property type="entry name" value="RING/U-box"/>
    <property type="match status" value="1"/>
</dbReference>
<dbReference type="InterPro" id="IPR013083">
    <property type="entry name" value="Znf_RING/FYVE/PHD"/>
</dbReference>
<dbReference type="EMBL" id="NMUH01002164">
    <property type="protein sequence ID" value="MQL98277.1"/>
    <property type="molecule type" value="Genomic_DNA"/>
</dbReference>
<keyword evidence="3" id="KW-0862">Zinc</keyword>
<keyword evidence="1" id="KW-0479">Metal-binding</keyword>
<dbReference type="GO" id="GO:0061630">
    <property type="term" value="F:ubiquitin protein ligase activity"/>
    <property type="evidence" value="ECO:0007669"/>
    <property type="project" value="TreeGrafter"/>
</dbReference>
<dbReference type="PANTHER" id="PTHR45969">
    <property type="entry name" value="RING ZINC FINGER PROTEIN-RELATED"/>
    <property type="match status" value="1"/>
</dbReference>
<protein>
    <recommendedName>
        <fullName evidence="5">RING-type domain-containing protein</fullName>
    </recommendedName>
</protein>
<dbReference type="Proteomes" id="UP000652761">
    <property type="component" value="Unassembled WGS sequence"/>
</dbReference>
<accession>A0A843VVH0</accession>
<evidence type="ECO:0000256" key="3">
    <source>
        <dbReference type="ARBA" id="ARBA00022833"/>
    </source>
</evidence>
<evidence type="ECO:0000313" key="7">
    <source>
        <dbReference type="Proteomes" id="UP000652761"/>
    </source>
</evidence>
<sequence>MSFVFSRPSFWSRAAPRAPPPHQRTSPRSIRAFSTAPKMPTSSLLYCVLAPKPLVVLVVLLDKVRLLVSTPLFYLGFYFASDILHTAPTAVRRPRSLRSHGVNEAEGRKEKGEKEEHVCVVCLCLLAAGDEVRELGNCRHAFHCGCIDRWVDQGRLTCPLCRARLLPWRWERRESWKHLGEALHFRLVASSSWFDQALLREYEAGDLYEA</sequence>
<organism evidence="6 7">
    <name type="scientific">Colocasia esculenta</name>
    <name type="common">Wild taro</name>
    <name type="synonym">Arum esculentum</name>
    <dbReference type="NCBI Taxonomy" id="4460"/>
    <lineage>
        <taxon>Eukaryota</taxon>
        <taxon>Viridiplantae</taxon>
        <taxon>Streptophyta</taxon>
        <taxon>Embryophyta</taxon>
        <taxon>Tracheophyta</taxon>
        <taxon>Spermatophyta</taxon>
        <taxon>Magnoliopsida</taxon>
        <taxon>Liliopsida</taxon>
        <taxon>Araceae</taxon>
        <taxon>Aroideae</taxon>
        <taxon>Colocasieae</taxon>
        <taxon>Colocasia</taxon>
    </lineage>
</organism>
<evidence type="ECO:0000256" key="4">
    <source>
        <dbReference type="PROSITE-ProRule" id="PRU00175"/>
    </source>
</evidence>
<gene>
    <name evidence="6" type="ORF">Taro_030981</name>
</gene>
<evidence type="ECO:0000313" key="6">
    <source>
        <dbReference type="EMBL" id="MQL98277.1"/>
    </source>
</evidence>
<dbReference type="GO" id="GO:0008270">
    <property type="term" value="F:zinc ion binding"/>
    <property type="evidence" value="ECO:0007669"/>
    <property type="project" value="UniProtKB-KW"/>
</dbReference>
<dbReference type="OrthoDB" id="8062037at2759"/>
<comment type="caution">
    <text evidence="6">The sequence shown here is derived from an EMBL/GenBank/DDBJ whole genome shotgun (WGS) entry which is preliminary data.</text>
</comment>
<keyword evidence="2 4" id="KW-0863">Zinc-finger</keyword>
<dbReference type="PROSITE" id="PS50089">
    <property type="entry name" value="ZF_RING_2"/>
    <property type="match status" value="1"/>
</dbReference>
<dbReference type="GO" id="GO:0016567">
    <property type="term" value="P:protein ubiquitination"/>
    <property type="evidence" value="ECO:0007669"/>
    <property type="project" value="TreeGrafter"/>
</dbReference>
<dbReference type="InterPro" id="IPR001841">
    <property type="entry name" value="Znf_RING"/>
</dbReference>
<dbReference type="Gene3D" id="3.30.40.10">
    <property type="entry name" value="Zinc/RING finger domain, C3HC4 (zinc finger)"/>
    <property type="match status" value="1"/>
</dbReference>
<feature type="domain" description="RING-type" evidence="5">
    <location>
        <begin position="119"/>
        <end position="162"/>
    </location>
</feature>
<keyword evidence="7" id="KW-1185">Reference proteome</keyword>
<reference evidence="6" key="1">
    <citation type="submission" date="2017-07" db="EMBL/GenBank/DDBJ databases">
        <title>Taro Niue Genome Assembly and Annotation.</title>
        <authorList>
            <person name="Atibalentja N."/>
            <person name="Keating K."/>
            <person name="Fields C.J."/>
        </authorList>
    </citation>
    <scope>NUCLEOTIDE SEQUENCE</scope>
    <source>
        <strain evidence="6">Niue_2</strain>
        <tissue evidence="6">Leaf</tissue>
    </source>
</reference>
<evidence type="ECO:0000259" key="5">
    <source>
        <dbReference type="PROSITE" id="PS50089"/>
    </source>
</evidence>
<dbReference type="Pfam" id="PF13639">
    <property type="entry name" value="zf-RING_2"/>
    <property type="match status" value="1"/>
</dbReference>
<proteinExistence type="predicted"/>
<dbReference type="AlphaFoldDB" id="A0A843VVH0"/>
<dbReference type="PANTHER" id="PTHR45969:SF81">
    <property type="entry name" value="OS08G0157400 PROTEIN"/>
    <property type="match status" value="1"/>
</dbReference>